<reference evidence="2 3" key="1">
    <citation type="submission" date="2017-06" db="EMBL/GenBank/DDBJ databases">
        <authorList>
            <person name="Kim H.J."/>
            <person name="Triplett B.A."/>
        </authorList>
    </citation>
    <scope>NUCLEOTIDE SEQUENCE [LARGE SCALE GENOMIC DNA]</scope>
    <source>
        <strain evidence="2 3">DSM 19307</strain>
    </source>
</reference>
<feature type="transmembrane region" description="Helical" evidence="1">
    <location>
        <begin position="70"/>
        <end position="90"/>
    </location>
</feature>
<dbReference type="RefSeq" id="WP_144017337.1">
    <property type="nucleotide sequence ID" value="NZ_FZPD01000002.1"/>
</dbReference>
<dbReference type="Proteomes" id="UP000198393">
    <property type="component" value="Unassembled WGS sequence"/>
</dbReference>
<keyword evidence="1" id="KW-0472">Membrane</keyword>
<dbReference type="OrthoDB" id="1524985at2"/>
<keyword evidence="1" id="KW-0812">Transmembrane</keyword>
<organism evidence="2 3">
    <name type="scientific">Ekhidna lutea</name>
    <dbReference type="NCBI Taxonomy" id="447679"/>
    <lineage>
        <taxon>Bacteria</taxon>
        <taxon>Pseudomonadati</taxon>
        <taxon>Bacteroidota</taxon>
        <taxon>Cytophagia</taxon>
        <taxon>Cytophagales</taxon>
        <taxon>Reichenbachiellaceae</taxon>
        <taxon>Ekhidna</taxon>
    </lineage>
</organism>
<accession>A0A239H331</accession>
<evidence type="ECO:0000256" key="1">
    <source>
        <dbReference type="SAM" id="Phobius"/>
    </source>
</evidence>
<feature type="transmembrane region" description="Helical" evidence="1">
    <location>
        <begin position="40"/>
        <end position="58"/>
    </location>
</feature>
<feature type="transmembrane region" description="Helical" evidence="1">
    <location>
        <begin position="102"/>
        <end position="119"/>
    </location>
</feature>
<dbReference type="AlphaFoldDB" id="A0A239H331"/>
<evidence type="ECO:0000313" key="2">
    <source>
        <dbReference type="EMBL" id="SNS75592.1"/>
    </source>
</evidence>
<name>A0A239H331_EKHLU</name>
<proteinExistence type="predicted"/>
<feature type="transmembrane region" description="Helical" evidence="1">
    <location>
        <begin position="7"/>
        <end position="28"/>
    </location>
</feature>
<dbReference type="EMBL" id="FZPD01000002">
    <property type="protein sequence ID" value="SNS75592.1"/>
    <property type="molecule type" value="Genomic_DNA"/>
</dbReference>
<sequence length="121" mass="13787">MLNNKFIWFIPAGMVALGILLLSTVLAIPIQVEGVSHIDKWEHCFAYFVLVVSFLIAFRKTEILSKKTSLILVLLASAYGFALELVQYLFFEFRVFEWIDALANMLGVFLGYGLFKLFVRG</sequence>
<protein>
    <submittedName>
        <fullName evidence="2">VanZ like family protein</fullName>
    </submittedName>
</protein>
<keyword evidence="3" id="KW-1185">Reference proteome</keyword>
<evidence type="ECO:0000313" key="3">
    <source>
        <dbReference type="Proteomes" id="UP000198393"/>
    </source>
</evidence>
<dbReference type="PANTHER" id="PTHR28008:SF1">
    <property type="entry name" value="DOMAIN PROTEIN, PUTATIVE (AFU_ORTHOLOGUE AFUA_3G10980)-RELATED"/>
    <property type="match status" value="1"/>
</dbReference>
<dbReference type="PANTHER" id="PTHR28008">
    <property type="entry name" value="DOMAIN PROTEIN, PUTATIVE (AFU_ORTHOLOGUE AFUA_3G10980)-RELATED"/>
    <property type="match status" value="1"/>
</dbReference>
<keyword evidence="1" id="KW-1133">Transmembrane helix</keyword>
<dbReference type="NCBIfam" id="NF037970">
    <property type="entry name" value="vanZ_1"/>
    <property type="match status" value="1"/>
</dbReference>
<gene>
    <name evidence="2" type="ORF">SAMN05421640_1112</name>
</gene>